<dbReference type="Proteomes" id="UP000228767">
    <property type="component" value="Unassembled WGS sequence"/>
</dbReference>
<evidence type="ECO:0000259" key="10">
    <source>
        <dbReference type="Pfam" id="PF01272"/>
    </source>
</evidence>
<dbReference type="InterPro" id="IPR006359">
    <property type="entry name" value="Tscrpt_elong_fac_GreA"/>
</dbReference>
<dbReference type="Pfam" id="PF01272">
    <property type="entry name" value="GreA_GreB"/>
    <property type="match status" value="1"/>
</dbReference>
<evidence type="ECO:0000256" key="6">
    <source>
        <dbReference type="ARBA" id="ARBA00024916"/>
    </source>
</evidence>
<evidence type="ECO:0000256" key="2">
    <source>
        <dbReference type="ARBA" id="ARBA00013729"/>
    </source>
</evidence>
<dbReference type="NCBIfam" id="TIGR01462">
    <property type="entry name" value="greA"/>
    <property type="match status" value="1"/>
</dbReference>
<evidence type="ECO:0000256" key="5">
    <source>
        <dbReference type="ARBA" id="ARBA00023163"/>
    </source>
</evidence>
<dbReference type="GO" id="GO:0032784">
    <property type="term" value="P:regulation of DNA-templated transcription elongation"/>
    <property type="evidence" value="ECO:0007669"/>
    <property type="project" value="UniProtKB-UniRule"/>
</dbReference>
<evidence type="ECO:0000256" key="8">
    <source>
        <dbReference type="HAMAP-Rule" id="MF_00105"/>
    </source>
</evidence>
<name>A0A2H0RE68_9BACT</name>
<dbReference type="InterPro" id="IPR023459">
    <property type="entry name" value="Tscrpt_elong_fac_GreA/B_fam"/>
</dbReference>
<dbReference type="NCBIfam" id="NF001263">
    <property type="entry name" value="PRK00226.1-4"/>
    <property type="match status" value="1"/>
</dbReference>
<evidence type="ECO:0000259" key="11">
    <source>
        <dbReference type="Pfam" id="PF03449"/>
    </source>
</evidence>
<keyword evidence="5 8" id="KW-0804">Transcription</keyword>
<keyword evidence="4 8" id="KW-0238">DNA-binding</keyword>
<evidence type="ECO:0000256" key="3">
    <source>
        <dbReference type="ARBA" id="ARBA00023015"/>
    </source>
</evidence>
<dbReference type="InterPro" id="IPR028624">
    <property type="entry name" value="Tscrpt_elong_fac_GreA/B"/>
</dbReference>
<gene>
    <name evidence="8" type="primary">greA</name>
    <name evidence="12" type="ORF">COV10_02775</name>
</gene>
<keyword evidence="3 8" id="KW-0805">Transcription regulation</keyword>
<evidence type="ECO:0000256" key="7">
    <source>
        <dbReference type="ARBA" id="ARBA00030776"/>
    </source>
</evidence>
<accession>A0A2H0RE68</accession>
<dbReference type="PROSITE" id="PS00829">
    <property type="entry name" value="GREAB_1"/>
    <property type="match status" value="1"/>
</dbReference>
<organism evidence="12 13">
    <name type="scientific">Candidatus Vogelbacteria bacterium CG10_big_fil_rev_8_21_14_0_10_51_16</name>
    <dbReference type="NCBI Taxonomy" id="1975045"/>
    <lineage>
        <taxon>Bacteria</taxon>
        <taxon>Candidatus Vogeliibacteriota</taxon>
    </lineage>
</organism>
<dbReference type="Gene3D" id="1.10.287.180">
    <property type="entry name" value="Transcription elongation factor, GreA/GreB, N-terminal domain"/>
    <property type="match status" value="1"/>
</dbReference>
<dbReference type="GO" id="GO:0006354">
    <property type="term" value="P:DNA-templated transcription elongation"/>
    <property type="evidence" value="ECO:0007669"/>
    <property type="project" value="TreeGrafter"/>
</dbReference>
<dbReference type="PANTHER" id="PTHR30437">
    <property type="entry name" value="TRANSCRIPTION ELONGATION FACTOR GREA"/>
    <property type="match status" value="1"/>
</dbReference>
<keyword evidence="12" id="KW-0251">Elongation factor</keyword>
<dbReference type="Gene3D" id="3.10.50.30">
    <property type="entry name" value="Transcription elongation factor, GreA/GreB, C-terminal domain"/>
    <property type="match status" value="1"/>
</dbReference>
<dbReference type="SUPFAM" id="SSF54534">
    <property type="entry name" value="FKBP-like"/>
    <property type="match status" value="1"/>
</dbReference>
<dbReference type="Pfam" id="PF03449">
    <property type="entry name" value="GreA_GreB_N"/>
    <property type="match status" value="1"/>
</dbReference>
<reference evidence="12 13" key="1">
    <citation type="submission" date="2017-09" db="EMBL/GenBank/DDBJ databases">
        <title>Depth-based differentiation of microbial function through sediment-hosted aquifers and enrichment of novel symbionts in the deep terrestrial subsurface.</title>
        <authorList>
            <person name="Probst A.J."/>
            <person name="Ladd B."/>
            <person name="Jarett J.K."/>
            <person name="Geller-Mcgrath D.E."/>
            <person name="Sieber C.M."/>
            <person name="Emerson J.B."/>
            <person name="Anantharaman K."/>
            <person name="Thomas B.C."/>
            <person name="Malmstrom R."/>
            <person name="Stieglmeier M."/>
            <person name="Klingl A."/>
            <person name="Woyke T."/>
            <person name="Ryan C.M."/>
            <person name="Banfield J.F."/>
        </authorList>
    </citation>
    <scope>NUCLEOTIDE SEQUENCE [LARGE SCALE GENOMIC DNA]</scope>
    <source>
        <strain evidence="12">CG10_big_fil_rev_8_21_14_0_10_51_16</strain>
    </source>
</reference>
<proteinExistence type="inferred from homology"/>
<dbReference type="GO" id="GO:0003746">
    <property type="term" value="F:translation elongation factor activity"/>
    <property type="evidence" value="ECO:0007669"/>
    <property type="project" value="UniProtKB-KW"/>
</dbReference>
<dbReference type="AlphaFoldDB" id="A0A2H0RE68"/>
<evidence type="ECO:0000256" key="4">
    <source>
        <dbReference type="ARBA" id="ARBA00023125"/>
    </source>
</evidence>
<dbReference type="SUPFAM" id="SSF46557">
    <property type="entry name" value="GreA transcript cleavage protein, N-terminal domain"/>
    <property type="match status" value="1"/>
</dbReference>
<dbReference type="PANTHER" id="PTHR30437:SF4">
    <property type="entry name" value="TRANSCRIPTION ELONGATION FACTOR GREA"/>
    <property type="match status" value="1"/>
</dbReference>
<dbReference type="InterPro" id="IPR036953">
    <property type="entry name" value="GreA/GreB_C_sf"/>
</dbReference>
<evidence type="ECO:0000256" key="9">
    <source>
        <dbReference type="RuleBase" id="RU000556"/>
    </source>
</evidence>
<dbReference type="InterPro" id="IPR001437">
    <property type="entry name" value="Tscrpt_elong_fac_GreA/B_C"/>
</dbReference>
<dbReference type="PROSITE" id="PS00830">
    <property type="entry name" value="GREAB_2"/>
    <property type="match status" value="1"/>
</dbReference>
<evidence type="ECO:0000313" key="12">
    <source>
        <dbReference type="EMBL" id="PIR44783.1"/>
    </source>
</evidence>
<dbReference type="FunFam" id="3.10.50.30:FF:000001">
    <property type="entry name" value="Transcription elongation factor GreA"/>
    <property type="match status" value="1"/>
</dbReference>
<comment type="caution">
    <text evidence="12">The sequence shown here is derived from an EMBL/GenBank/DDBJ whole genome shotgun (WGS) entry which is preliminary data.</text>
</comment>
<evidence type="ECO:0000313" key="13">
    <source>
        <dbReference type="Proteomes" id="UP000228767"/>
    </source>
</evidence>
<dbReference type="PIRSF" id="PIRSF006092">
    <property type="entry name" value="GreA_GreB"/>
    <property type="match status" value="1"/>
</dbReference>
<dbReference type="InterPro" id="IPR036805">
    <property type="entry name" value="Tscrpt_elong_fac_GreA/B_N_sf"/>
</dbReference>
<dbReference type="InterPro" id="IPR018151">
    <property type="entry name" value="TF_GreA/GreB_CS"/>
</dbReference>
<keyword evidence="12" id="KW-0648">Protein biosynthesis</keyword>
<evidence type="ECO:0000256" key="1">
    <source>
        <dbReference type="ARBA" id="ARBA00008213"/>
    </source>
</evidence>
<dbReference type="HAMAP" id="MF_00105">
    <property type="entry name" value="GreA_GreB"/>
    <property type="match status" value="1"/>
</dbReference>
<sequence>MNTDYLSEEKFSELSAEIEFLKTEGRAEVAKRLEYAKSLGDLKENAEYHEAKEAFSNLEERIADVESTLKNVTIVKRHHSVRVELGSRVRTSRKGTSEPKWYTVVGSRDADALQGKISNESPMGAAMLGKKKGDKFVVKTPKGEMEYKIEELE</sequence>
<dbReference type="GO" id="GO:0070063">
    <property type="term" value="F:RNA polymerase binding"/>
    <property type="evidence" value="ECO:0007669"/>
    <property type="project" value="InterPro"/>
</dbReference>
<feature type="domain" description="Transcription elongation factor GreA/GreB C-terminal" evidence="10">
    <location>
        <begin position="82"/>
        <end position="152"/>
    </location>
</feature>
<dbReference type="InterPro" id="IPR022691">
    <property type="entry name" value="Tscrpt_elong_fac_GreA/B_N"/>
</dbReference>
<comment type="function">
    <text evidence="6 8 9">Necessary for efficient RNA polymerase transcription elongation past template-encoded arresting sites. The arresting sites in DNA have the property of trapping a certain fraction of elongating RNA polymerases that pass through, resulting in locked ternary complexes. Cleavage of the nascent transcript by cleavage factors such as GreA or GreB allows the resumption of elongation from the new 3'terminus. GreA releases sequences of 2 to 3 nucleotides.</text>
</comment>
<feature type="domain" description="Transcription elongation factor GreA/GreB N-terminal" evidence="11">
    <location>
        <begin position="5"/>
        <end position="74"/>
    </location>
</feature>
<protein>
    <recommendedName>
        <fullName evidence="2 8">Transcription elongation factor GreA</fullName>
    </recommendedName>
    <alternativeName>
        <fullName evidence="7 8">Transcript cleavage factor GreA</fullName>
    </alternativeName>
</protein>
<dbReference type="EMBL" id="PCYI01000019">
    <property type="protein sequence ID" value="PIR44783.1"/>
    <property type="molecule type" value="Genomic_DNA"/>
</dbReference>
<comment type="similarity">
    <text evidence="1 8 9">Belongs to the GreA/GreB family.</text>
</comment>
<dbReference type="GO" id="GO:0003677">
    <property type="term" value="F:DNA binding"/>
    <property type="evidence" value="ECO:0007669"/>
    <property type="project" value="UniProtKB-UniRule"/>
</dbReference>
<dbReference type="FunFam" id="1.10.287.180:FF:000001">
    <property type="entry name" value="Transcription elongation factor GreA"/>
    <property type="match status" value="1"/>
</dbReference>